<dbReference type="RefSeq" id="WP_227003691.1">
    <property type="nucleotide sequence ID" value="NZ_CP011797.1"/>
</dbReference>
<dbReference type="EMBL" id="CP011797">
    <property type="protein sequence ID" value="ATX77784.1"/>
    <property type="molecule type" value="Genomic_DNA"/>
</dbReference>
<evidence type="ECO:0000256" key="4">
    <source>
        <dbReference type="ARBA" id="ARBA00022993"/>
    </source>
</evidence>
<keyword evidence="3 5" id="KW-0067">ATP-binding</keyword>
<dbReference type="InterPro" id="IPR001977">
    <property type="entry name" value="Depp_CoAkinase"/>
</dbReference>
<keyword evidence="5 7" id="KW-0418">Kinase</keyword>
<dbReference type="Proteomes" id="UP000229757">
    <property type="component" value="Chromosome"/>
</dbReference>
<organism evidence="7 8">
    <name type="scientific">Reinekea forsetii</name>
    <dbReference type="NCBI Taxonomy" id="1336806"/>
    <lineage>
        <taxon>Bacteria</taxon>
        <taxon>Pseudomonadati</taxon>
        <taxon>Pseudomonadota</taxon>
        <taxon>Gammaproteobacteria</taxon>
        <taxon>Oceanospirillales</taxon>
        <taxon>Saccharospirillaceae</taxon>
        <taxon>Reinekea</taxon>
    </lineage>
</organism>
<dbReference type="Gene3D" id="3.40.50.300">
    <property type="entry name" value="P-loop containing nucleotide triphosphate hydrolases"/>
    <property type="match status" value="1"/>
</dbReference>
<dbReference type="GO" id="GO:0015937">
    <property type="term" value="P:coenzyme A biosynthetic process"/>
    <property type="evidence" value="ECO:0007669"/>
    <property type="project" value="UniProtKB-UniRule"/>
</dbReference>
<dbReference type="HAMAP" id="MF_00376">
    <property type="entry name" value="Dephospho_CoA_kinase"/>
    <property type="match status" value="1"/>
</dbReference>
<dbReference type="GO" id="GO:0005737">
    <property type="term" value="C:cytoplasm"/>
    <property type="evidence" value="ECO:0007669"/>
    <property type="project" value="UniProtKB-SubCell"/>
</dbReference>
<dbReference type="KEGG" id="rfo:REIFOR_02660"/>
<dbReference type="PANTHER" id="PTHR10695">
    <property type="entry name" value="DEPHOSPHO-COA KINASE-RELATED"/>
    <property type="match status" value="1"/>
</dbReference>
<comment type="similarity">
    <text evidence="1 5">Belongs to the CoaE family.</text>
</comment>
<dbReference type="CDD" id="cd02022">
    <property type="entry name" value="DPCK"/>
    <property type="match status" value="1"/>
</dbReference>
<dbReference type="AlphaFoldDB" id="A0A2K8KXR4"/>
<evidence type="ECO:0000256" key="6">
    <source>
        <dbReference type="NCBIfam" id="TIGR00152"/>
    </source>
</evidence>
<dbReference type="GO" id="GO:0005524">
    <property type="term" value="F:ATP binding"/>
    <property type="evidence" value="ECO:0007669"/>
    <property type="project" value="UniProtKB-UniRule"/>
</dbReference>
<evidence type="ECO:0000313" key="7">
    <source>
        <dbReference type="EMBL" id="ATX77784.1"/>
    </source>
</evidence>
<name>A0A2K8KXR4_9GAMM</name>
<dbReference type="InterPro" id="IPR027417">
    <property type="entry name" value="P-loop_NTPase"/>
</dbReference>
<dbReference type="EC" id="2.7.1.24" evidence="5 6"/>
<evidence type="ECO:0000256" key="2">
    <source>
        <dbReference type="ARBA" id="ARBA00022741"/>
    </source>
</evidence>
<keyword evidence="4 5" id="KW-0173">Coenzyme A biosynthesis</keyword>
<sequence>MIIGLTGGIGAGKSTVAGMFQALGIICVDADRVARELVEPGSPVLAQIVDHFGPELLEGEHLNRAKLRQLIFQDSTAKAWLEQCMHPMIRSEINRRLAESANDSPYQILEAPLLYENRLETLCAVTILVDTDLDLQMARALQRDGSTPDTIAAIIASQMPADQKRLRADYIIQNSGDLTDLNERVTRLHRHLIDNPIA</sequence>
<reference evidence="7 8" key="1">
    <citation type="journal article" date="2017" name="Environ. Microbiol.">
        <title>Genomic and physiological analyses of 'Reinekea forsetii' reveal a versatile opportunistic lifestyle during spring algae blooms.</title>
        <authorList>
            <person name="Avci B."/>
            <person name="Hahnke R.L."/>
            <person name="Chafee M."/>
            <person name="Fischer T."/>
            <person name="Gruber-Vodicka H."/>
            <person name="Tegetmeyer H.E."/>
            <person name="Harder J."/>
            <person name="Fuchs B.M."/>
            <person name="Amann R.I."/>
            <person name="Teeling H."/>
        </authorList>
    </citation>
    <scope>NUCLEOTIDE SEQUENCE [LARGE SCALE GENOMIC DNA]</scope>
    <source>
        <strain evidence="7 8">Hel1_31_D35</strain>
    </source>
</reference>
<keyword evidence="2 5" id="KW-0547">Nucleotide-binding</keyword>
<evidence type="ECO:0000256" key="1">
    <source>
        <dbReference type="ARBA" id="ARBA00009018"/>
    </source>
</evidence>
<evidence type="ECO:0000313" key="8">
    <source>
        <dbReference type="Proteomes" id="UP000229757"/>
    </source>
</evidence>
<dbReference type="SUPFAM" id="SSF52540">
    <property type="entry name" value="P-loop containing nucleoside triphosphate hydrolases"/>
    <property type="match status" value="1"/>
</dbReference>
<dbReference type="GO" id="GO:0004140">
    <property type="term" value="F:dephospho-CoA kinase activity"/>
    <property type="evidence" value="ECO:0007669"/>
    <property type="project" value="UniProtKB-UniRule"/>
</dbReference>
<accession>A0A2K8KXR4</accession>
<comment type="subcellular location">
    <subcellularLocation>
        <location evidence="5">Cytoplasm</location>
    </subcellularLocation>
</comment>
<evidence type="ECO:0000256" key="5">
    <source>
        <dbReference type="HAMAP-Rule" id="MF_00376"/>
    </source>
</evidence>
<evidence type="ECO:0000256" key="3">
    <source>
        <dbReference type="ARBA" id="ARBA00022840"/>
    </source>
</evidence>
<comment type="pathway">
    <text evidence="5">Cofactor biosynthesis; coenzyme A biosynthesis; CoA from (R)-pantothenate: step 5/5.</text>
</comment>
<dbReference type="Pfam" id="PF01121">
    <property type="entry name" value="CoaE"/>
    <property type="match status" value="1"/>
</dbReference>
<dbReference type="UniPathway" id="UPA00241">
    <property type="reaction ID" value="UER00356"/>
</dbReference>
<gene>
    <name evidence="5" type="primary">coaE</name>
    <name evidence="7" type="ORF">REIFOR_02660</name>
</gene>
<comment type="function">
    <text evidence="5">Catalyzes the phosphorylation of the 3'-hydroxyl group of dephosphocoenzyme A to form coenzyme A.</text>
</comment>
<dbReference type="PANTHER" id="PTHR10695:SF46">
    <property type="entry name" value="BIFUNCTIONAL COENZYME A SYNTHASE-RELATED"/>
    <property type="match status" value="1"/>
</dbReference>
<comment type="catalytic activity">
    <reaction evidence="5">
        <text>3'-dephospho-CoA + ATP = ADP + CoA + H(+)</text>
        <dbReference type="Rhea" id="RHEA:18245"/>
        <dbReference type="ChEBI" id="CHEBI:15378"/>
        <dbReference type="ChEBI" id="CHEBI:30616"/>
        <dbReference type="ChEBI" id="CHEBI:57287"/>
        <dbReference type="ChEBI" id="CHEBI:57328"/>
        <dbReference type="ChEBI" id="CHEBI:456216"/>
        <dbReference type="EC" id="2.7.1.24"/>
    </reaction>
</comment>
<dbReference type="PROSITE" id="PS51219">
    <property type="entry name" value="DPCK"/>
    <property type="match status" value="1"/>
</dbReference>
<feature type="binding site" evidence="5">
    <location>
        <begin position="10"/>
        <end position="15"/>
    </location>
    <ligand>
        <name>ATP</name>
        <dbReference type="ChEBI" id="CHEBI:30616"/>
    </ligand>
</feature>
<dbReference type="NCBIfam" id="TIGR00152">
    <property type="entry name" value="dephospho-CoA kinase"/>
    <property type="match status" value="1"/>
</dbReference>
<proteinExistence type="inferred from homology"/>
<protein>
    <recommendedName>
        <fullName evidence="5 6">Dephospho-CoA kinase</fullName>
        <ecNumber evidence="5 6">2.7.1.24</ecNumber>
    </recommendedName>
    <alternativeName>
        <fullName evidence="5">Dephosphocoenzyme A kinase</fullName>
    </alternativeName>
</protein>
<keyword evidence="5 7" id="KW-0808">Transferase</keyword>
<keyword evidence="8" id="KW-1185">Reference proteome</keyword>
<keyword evidence="5" id="KW-0963">Cytoplasm</keyword>